<gene>
    <name evidence="9" type="ORF">PENVUL_c016G05265</name>
</gene>
<comment type="catalytic activity">
    <reaction evidence="1">
        <text>Endonucleolytic cleavage to 5'-phosphomonoester.</text>
        <dbReference type="EC" id="3.1.26.4"/>
    </reaction>
</comment>
<feature type="domain" description="RNase H type-1" evidence="8">
    <location>
        <begin position="73"/>
        <end position="230"/>
    </location>
</feature>
<keyword evidence="7" id="KW-0378">Hydrolase</keyword>
<evidence type="ECO:0000256" key="4">
    <source>
        <dbReference type="ARBA" id="ARBA00022722"/>
    </source>
</evidence>
<dbReference type="SUPFAM" id="SSF53098">
    <property type="entry name" value="Ribonuclease H-like"/>
    <property type="match status" value="1"/>
</dbReference>
<protein>
    <recommendedName>
        <fullName evidence="3">ribonuclease H</fullName>
        <ecNumber evidence="3">3.1.26.4</ecNumber>
    </recommendedName>
</protein>
<evidence type="ECO:0000313" key="9">
    <source>
        <dbReference type="EMBL" id="OQE06904.1"/>
    </source>
</evidence>
<keyword evidence="5" id="KW-0479">Metal-binding</keyword>
<keyword evidence="4" id="KW-0540">Nuclease</keyword>
<dbReference type="STRING" id="29845.A0A1V6RZJ1"/>
<comment type="similarity">
    <text evidence="2">Belongs to the RNase H family.</text>
</comment>
<sequence>MSYYQGNPVPIFAGYTPRLFTELNVGTGCIIPTEFNPPRPDDTPQSLFPHCPKVTMTDRVHRYIRLNPNGRSVEDEFLIYTDGSCKDNGRMNARAGCSFVFNDSASGYARFALEYKGPTGQQHTLTVDRAQVRAVIAALQYRDWAADGCSRLIIASDSEYLVDGITKSIWEWLSWSWVTTAGEPVRNRDLWECLLGEVEMWEEKGIRVQFWRIPKEFNTKADRYANEATFMERYQEFTDIADMHTPPV</sequence>
<dbReference type="InterPro" id="IPR036397">
    <property type="entry name" value="RNaseH_sf"/>
</dbReference>
<dbReference type="PROSITE" id="PS50879">
    <property type="entry name" value="RNASE_H_1"/>
    <property type="match status" value="1"/>
</dbReference>
<evidence type="ECO:0000313" key="10">
    <source>
        <dbReference type="Proteomes" id="UP000191518"/>
    </source>
</evidence>
<dbReference type="InterPro" id="IPR012337">
    <property type="entry name" value="RNaseH-like_sf"/>
</dbReference>
<organism evidence="9 10">
    <name type="scientific">Penicillium vulpinum</name>
    <dbReference type="NCBI Taxonomy" id="29845"/>
    <lineage>
        <taxon>Eukaryota</taxon>
        <taxon>Fungi</taxon>
        <taxon>Dikarya</taxon>
        <taxon>Ascomycota</taxon>
        <taxon>Pezizomycotina</taxon>
        <taxon>Eurotiomycetes</taxon>
        <taxon>Eurotiomycetidae</taxon>
        <taxon>Eurotiales</taxon>
        <taxon>Aspergillaceae</taxon>
        <taxon>Penicillium</taxon>
    </lineage>
</organism>
<dbReference type="Gene3D" id="3.30.420.10">
    <property type="entry name" value="Ribonuclease H-like superfamily/Ribonuclease H"/>
    <property type="match status" value="1"/>
</dbReference>
<dbReference type="EMBL" id="MDYP01000016">
    <property type="protein sequence ID" value="OQE06904.1"/>
    <property type="molecule type" value="Genomic_DNA"/>
</dbReference>
<evidence type="ECO:0000256" key="5">
    <source>
        <dbReference type="ARBA" id="ARBA00022723"/>
    </source>
</evidence>
<dbReference type="Proteomes" id="UP000191518">
    <property type="component" value="Unassembled WGS sequence"/>
</dbReference>
<reference evidence="10" key="1">
    <citation type="journal article" date="2017" name="Nat. Microbiol.">
        <title>Global analysis of biosynthetic gene clusters reveals vast potential of secondary metabolite production in Penicillium species.</title>
        <authorList>
            <person name="Nielsen J.C."/>
            <person name="Grijseels S."/>
            <person name="Prigent S."/>
            <person name="Ji B."/>
            <person name="Dainat J."/>
            <person name="Nielsen K.F."/>
            <person name="Frisvad J.C."/>
            <person name="Workman M."/>
            <person name="Nielsen J."/>
        </authorList>
    </citation>
    <scope>NUCLEOTIDE SEQUENCE [LARGE SCALE GENOMIC DNA]</scope>
    <source>
        <strain evidence="10">IBT 29486</strain>
    </source>
</reference>
<dbReference type="InterPro" id="IPR050092">
    <property type="entry name" value="RNase_H"/>
</dbReference>
<evidence type="ECO:0000256" key="1">
    <source>
        <dbReference type="ARBA" id="ARBA00000077"/>
    </source>
</evidence>
<evidence type="ECO:0000256" key="2">
    <source>
        <dbReference type="ARBA" id="ARBA00005300"/>
    </source>
</evidence>
<dbReference type="Pfam" id="PF00075">
    <property type="entry name" value="RNase_H"/>
    <property type="match status" value="1"/>
</dbReference>
<dbReference type="GO" id="GO:0043137">
    <property type="term" value="P:DNA replication, removal of RNA primer"/>
    <property type="evidence" value="ECO:0007669"/>
    <property type="project" value="TreeGrafter"/>
</dbReference>
<dbReference type="OrthoDB" id="407198at2759"/>
<comment type="caution">
    <text evidence="9">The sequence shown here is derived from an EMBL/GenBank/DDBJ whole genome shotgun (WGS) entry which is preliminary data.</text>
</comment>
<dbReference type="PANTHER" id="PTHR10642:SF26">
    <property type="entry name" value="RIBONUCLEASE H1"/>
    <property type="match status" value="1"/>
</dbReference>
<proteinExistence type="inferred from homology"/>
<dbReference type="InterPro" id="IPR002156">
    <property type="entry name" value="RNaseH_domain"/>
</dbReference>
<evidence type="ECO:0000256" key="6">
    <source>
        <dbReference type="ARBA" id="ARBA00022759"/>
    </source>
</evidence>
<dbReference type="EC" id="3.1.26.4" evidence="3"/>
<dbReference type="GO" id="GO:0046872">
    <property type="term" value="F:metal ion binding"/>
    <property type="evidence" value="ECO:0007669"/>
    <property type="project" value="UniProtKB-KW"/>
</dbReference>
<name>A0A1V6RZJ1_9EURO</name>
<dbReference type="CDD" id="cd13934">
    <property type="entry name" value="RNase_H_Dikarya_like"/>
    <property type="match status" value="1"/>
</dbReference>
<evidence type="ECO:0000256" key="7">
    <source>
        <dbReference type="ARBA" id="ARBA00022801"/>
    </source>
</evidence>
<keyword evidence="6" id="KW-0255">Endonuclease</keyword>
<keyword evidence="10" id="KW-1185">Reference proteome</keyword>
<dbReference type="AlphaFoldDB" id="A0A1V6RZJ1"/>
<dbReference type="GO" id="GO:0003676">
    <property type="term" value="F:nucleic acid binding"/>
    <property type="evidence" value="ECO:0007669"/>
    <property type="project" value="InterPro"/>
</dbReference>
<evidence type="ECO:0000256" key="3">
    <source>
        <dbReference type="ARBA" id="ARBA00012180"/>
    </source>
</evidence>
<dbReference type="GO" id="GO:0004523">
    <property type="term" value="F:RNA-DNA hybrid ribonuclease activity"/>
    <property type="evidence" value="ECO:0007669"/>
    <property type="project" value="UniProtKB-EC"/>
</dbReference>
<dbReference type="PANTHER" id="PTHR10642">
    <property type="entry name" value="RIBONUCLEASE H1"/>
    <property type="match status" value="1"/>
</dbReference>
<accession>A0A1V6RZJ1</accession>
<evidence type="ECO:0000259" key="8">
    <source>
        <dbReference type="PROSITE" id="PS50879"/>
    </source>
</evidence>